<keyword evidence="3" id="KW-1185">Reference proteome</keyword>
<dbReference type="SMART" id="SM00347">
    <property type="entry name" value="HTH_MARR"/>
    <property type="match status" value="1"/>
</dbReference>
<dbReference type="PANTHER" id="PTHR33164:SF95">
    <property type="entry name" value="TRANSCRIPTIONAL REGULATOR"/>
    <property type="match status" value="1"/>
</dbReference>
<dbReference type="AlphaFoldDB" id="A0A1E5CZ01"/>
<dbReference type="EMBL" id="AJYW02000129">
    <property type="protein sequence ID" value="OEE76044.1"/>
    <property type="molecule type" value="Genomic_DNA"/>
</dbReference>
<organism evidence="2 3">
    <name type="scientific">Vibrio genomosp. F6 str. FF-238</name>
    <dbReference type="NCBI Taxonomy" id="1191298"/>
    <lineage>
        <taxon>Bacteria</taxon>
        <taxon>Pseudomonadati</taxon>
        <taxon>Pseudomonadota</taxon>
        <taxon>Gammaproteobacteria</taxon>
        <taxon>Vibrionales</taxon>
        <taxon>Vibrionaceae</taxon>
        <taxon>Vibrio</taxon>
    </lineage>
</organism>
<dbReference type="PRINTS" id="PR00598">
    <property type="entry name" value="HTHMARR"/>
</dbReference>
<dbReference type="PANTHER" id="PTHR33164">
    <property type="entry name" value="TRANSCRIPTIONAL REGULATOR, MARR FAMILY"/>
    <property type="match status" value="1"/>
</dbReference>
<dbReference type="Pfam" id="PF01047">
    <property type="entry name" value="MarR"/>
    <property type="match status" value="1"/>
</dbReference>
<feature type="domain" description="HTH marR-type" evidence="1">
    <location>
        <begin position="3"/>
        <end position="136"/>
    </location>
</feature>
<dbReference type="InterPro" id="IPR039422">
    <property type="entry name" value="MarR/SlyA-like"/>
</dbReference>
<protein>
    <submittedName>
        <fullName evidence="2">MarR family transcriptional regulator</fullName>
    </submittedName>
</protein>
<dbReference type="InterPro" id="IPR000835">
    <property type="entry name" value="HTH_MarR-typ"/>
</dbReference>
<dbReference type="InterPro" id="IPR036390">
    <property type="entry name" value="WH_DNA-bd_sf"/>
</dbReference>
<dbReference type="PROSITE" id="PS50995">
    <property type="entry name" value="HTH_MARR_2"/>
    <property type="match status" value="1"/>
</dbReference>
<dbReference type="RefSeq" id="WP_017054098.1">
    <property type="nucleotide sequence ID" value="NZ_AJYW02000129.1"/>
</dbReference>
<gene>
    <name evidence="2" type="ORF">A130_16335</name>
</gene>
<evidence type="ECO:0000259" key="1">
    <source>
        <dbReference type="PROSITE" id="PS50995"/>
    </source>
</evidence>
<evidence type="ECO:0000313" key="2">
    <source>
        <dbReference type="EMBL" id="OEE76044.1"/>
    </source>
</evidence>
<proteinExistence type="predicted"/>
<dbReference type="Gene3D" id="1.10.10.10">
    <property type="entry name" value="Winged helix-like DNA-binding domain superfamily/Winged helix DNA-binding domain"/>
    <property type="match status" value="1"/>
</dbReference>
<dbReference type="GO" id="GO:0003700">
    <property type="term" value="F:DNA-binding transcription factor activity"/>
    <property type="evidence" value="ECO:0007669"/>
    <property type="project" value="InterPro"/>
</dbReference>
<sequence>MSLNHHLEELERFSAKIWRVHSKEDPIAQLSFNEYDYLKVIQAAPELIRLTDLAAEMQVTKPSATNMVKRLERKGLVERKPCPEDARSKRVGLTPLATDNLSLESKVYELMSDRLMKGLTEIEAQQLNELLKKALK</sequence>
<dbReference type="InterPro" id="IPR036388">
    <property type="entry name" value="WH-like_DNA-bd_sf"/>
</dbReference>
<dbReference type="Proteomes" id="UP000094165">
    <property type="component" value="Unassembled WGS sequence"/>
</dbReference>
<dbReference type="SUPFAM" id="SSF46785">
    <property type="entry name" value="Winged helix' DNA-binding domain"/>
    <property type="match status" value="1"/>
</dbReference>
<accession>A0A1E5CZ01</accession>
<dbReference type="GO" id="GO:0006950">
    <property type="term" value="P:response to stress"/>
    <property type="evidence" value="ECO:0007669"/>
    <property type="project" value="TreeGrafter"/>
</dbReference>
<reference evidence="2 3" key="1">
    <citation type="journal article" date="2012" name="Science">
        <title>Ecological populations of bacteria act as socially cohesive units of antibiotic production and resistance.</title>
        <authorList>
            <person name="Cordero O.X."/>
            <person name="Wildschutte H."/>
            <person name="Kirkup B."/>
            <person name="Proehl S."/>
            <person name="Ngo L."/>
            <person name="Hussain F."/>
            <person name="Le Roux F."/>
            <person name="Mincer T."/>
            <person name="Polz M.F."/>
        </authorList>
    </citation>
    <scope>NUCLEOTIDE SEQUENCE [LARGE SCALE GENOMIC DNA]</scope>
    <source>
        <strain evidence="2 3">FF-238</strain>
    </source>
</reference>
<comment type="caution">
    <text evidence="2">The sequence shown here is derived from an EMBL/GenBank/DDBJ whole genome shotgun (WGS) entry which is preliminary data.</text>
</comment>
<evidence type="ECO:0000313" key="3">
    <source>
        <dbReference type="Proteomes" id="UP000094165"/>
    </source>
</evidence>
<name>A0A1E5CZ01_9VIBR</name>